<evidence type="ECO:0000313" key="5">
    <source>
        <dbReference type="Proteomes" id="UP000290189"/>
    </source>
</evidence>
<dbReference type="GO" id="GO:0032039">
    <property type="term" value="C:integrator complex"/>
    <property type="evidence" value="ECO:0007669"/>
    <property type="project" value="TreeGrafter"/>
</dbReference>
<evidence type="ECO:0000313" key="3">
    <source>
        <dbReference type="EMBL" id="SPQ93285.1"/>
    </source>
</evidence>
<dbReference type="Pfam" id="PF25462">
    <property type="entry name" value="Beta-barrel_INTS6"/>
    <property type="match status" value="1"/>
</dbReference>
<keyword evidence="3" id="KW-0496">Mitochondrion</keyword>
<gene>
    <name evidence="2" type="ORF">PBRA_004859</name>
    <name evidence="3" type="ORF">PLBR_LOCUS500</name>
</gene>
<dbReference type="InterPro" id="IPR036465">
    <property type="entry name" value="vWFA_dom_sf"/>
</dbReference>
<dbReference type="OrthoDB" id="9449012at2759"/>
<dbReference type="Proteomes" id="UP000290189">
    <property type="component" value="Unassembled WGS sequence"/>
</dbReference>
<dbReference type="SUPFAM" id="SSF53300">
    <property type="entry name" value="vWA-like"/>
    <property type="match status" value="1"/>
</dbReference>
<dbReference type="EMBL" id="OVEO01000001">
    <property type="protein sequence ID" value="SPQ93285.1"/>
    <property type="molecule type" value="Genomic_DNA"/>
</dbReference>
<name>A0A0G4ILZ5_PLABS</name>
<dbReference type="PANTHER" id="PTHR12957">
    <property type="entry name" value="DEAD/H BOX POLYPEPTIDE 26/DICE1-RELATED"/>
    <property type="match status" value="1"/>
</dbReference>
<geneLocation type="mitochondrion" evidence="3"/>
<evidence type="ECO:0000259" key="1">
    <source>
        <dbReference type="Pfam" id="PF25462"/>
    </source>
</evidence>
<dbReference type="InterPro" id="IPR051113">
    <property type="entry name" value="Integrator_subunit6"/>
</dbReference>
<proteinExistence type="predicted"/>
<dbReference type="EMBL" id="CDSF01000046">
    <property type="protein sequence ID" value="CEO96169.1"/>
    <property type="molecule type" value="Genomic_DNA"/>
</dbReference>
<dbReference type="Proteomes" id="UP000039324">
    <property type="component" value="Unassembled WGS sequence"/>
</dbReference>
<evidence type="ECO:0000313" key="4">
    <source>
        <dbReference type="Proteomes" id="UP000039324"/>
    </source>
</evidence>
<organism evidence="2 4">
    <name type="scientific">Plasmodiophora brassicae</name>
    <name type="common">Clubroot disease agent</name>
    <dbReference type="NCBI Taxonomy" id="37360"/>
    <lineage>
        <taxon>Eukaryota</taxon>
        <taxon>Sar</taxon>
        <taxon>Rhizaria</taxon>
        <taxon>Endomyxa</taxon>
        <taxon>Phytomyxea</taxon>
        <taxon>Plasmodiophorida</taxon>
        <taxon>Plasmodiophoridae</taxon>
        <taxon>Plasmodiophora</taxon>
    </lineage>
</organism>
<protein>
    <recommendedName>
        <fullName evidence="1">Integrator complex subunit 6-like beta-barrel domain-containing protein</fullName>
    </recommendedName>
</protein>
<dbReference type="GO" id="GO:0034472">
    <property type="term" value="P:snRNA 3'-end processing"/>
    <property type="evidence" value="ECO:0007669"/>
    <property type="project" value="TreeGrafter"/>
</dbReference>
<dbReference type="Gene3D" id="3.40.50.410">
    <property type="entry name" value="von Willebrand factor, type A domain"/>
    <property type="match status" value="1"/>
</dbReference>
<dbReference type="InterPro" id="IPR057413">
    <property type="entry name" value="Beta-barrel_INTS6"/>
</dbReference>
<dbReference type="STRING" id="37360.A0A0G4ILZ5"/>
<keyword evidence="4" id="KW-1185">Reference proteome</keyword>
<dbReference type="AlphaFoldDB" id="A0A0G4ILZ5"/>
<dbReference type="PANTHER" id="PTHR12957:SF2">
    <property type="entry name" value="INTEGRATOR COMPLEX SUBUNIT 6"/>
    <property type="match status" value="1"/>
</dbReference>
<reference evidence="2 4" key="1">
    <citation type="submission" date="2015-02" db="EMBL/GenBank/DDBJ databases">
        <authorList>
            <person name="Chooi Y.-H."/>
        </authorList>
    </citation>
    <scope>NUCLEOTIDE SEQUENCE [LARGE SCALE GENOMIC DNA]</scope>
    <source>
        <strain evidence="2">E3</strain>
    </source>
</reference>
<feature type="domain" description="Integrator complex subunit 6-like beta-barrel" evidence="1">
    <location>
        <begin position="227"/>
        <end position="347"/>
    </location>
</feature>
<evidence type="ECO:0000313" key="2">
    <source>
        <dbReference type="EMBL" id="CEO96169.1"/>
    </source>
</evidence>
<sequence length="628" mass="68632">MRICIVLDTSASMLCPIGPSTGGSMTLLDAAKNAVEQFVSVRSRIPAARNDHYILVTCQGVQAGHAGSDSAAFLEALKMTRVGSIADFSAAVAAAFDIVNRQRPVQIENYCQGRVPWFIDPSAFIMLTDGGRDIPDTFAKLRRPPPPPSAALVNEMYRWDHRVHVVHLSSRLSQPPQALVDLCSQTCGSFKPASTVRSAIQVMEGLAARIAPSVVVRLTSAADPKRSAAVALAIVQDKGNWPIPLSYLPEADMAEIPTTNAIPVFTYKPLSSPVDLATIGVPYDKYDVEGGQLPPAVVPEGDASQSVLHAVNSLGNGSDGRPFGLVTFSALVVLPYNFPRLVRLVQDSAHISSLTLQQLDTWRIQIGKLPFYYLPALRSAFARTDLAQVMNELIGDASGALSQAVRSQIMRLAQWSQSDESRAITTVDSGGRPLKADGILPLPKKQTKSKFATAEGPCVPLSQMGNYQQALLSKPIPRDPLSDDESSTRVVNFGNRFKRAPRANRFAEFSVDEADVSEEAFVTNRQRETVVIRVMPPSPAKTKRTPSVVQDMKGYWEMSDVFWSFTTLLTMSECDPDYKTKMDGIANELRKSSPEVDRCLRLLAVQAERYQNPRMGSWVQSIASKIKR</sequence>
<accession>A0A0G4ILZ5</accession>
<reference evidence="3 5" key="2">
    <citation type="submission" date="2018-03" db="EMBL/GenBank/DDBJ databases">
        <authorList>
            <person name="Fogelqvist J."/>
        </authorList>
    </citation>
    <scope>NUCLEOTIDE SEQUENCE [LARGE SCALE GENOMIC DNA]</scope>
</reference>